<evidence type="ECO:0000256" key="1">
    <source>
        <dbReference type="SAM" id="MobiDB-lite"/>
    </source>
</evidence>
<proteinExistence type="predicted"/>
<accession>A0A1L3SV55</accession>
<dbReference type="KEGG" id="meso:BSQ44_19180"/>
<dbReference type="Proteomes" id="UP000182840">
    <property type="component" value="Chromosome"/>
</dbReference>
<evidence type="ECO:0000313" key="3">
    <source>
        <dbReference type="Proteomes" id="UP000182840"/>
    </source>
</evidence>
<feature type="compositionally biased region" description="Acidic residues" evidence="1">
    <location>
        <begin position="56"/>
        <end position="65"/>
    </location>
</feature>
<organism evidence="2 3">
    <name type="scientific">Aquibium oceanicum</name>
    <dbReference type="NCBI Taxonomy" id="1670800"/>
    <lineage>
        <taxon>Bacteria</taxon>
        <taxon>Pseudomonadati</taxon>
        <taxon>Pseudomonadota</taxon>
        <taxon>Alphaproteobacteria</taxon>
        <taxon>Hyphomicrobiales</taxon>
        <taxon>Phyllobacteriaceae</taxon>
        <taxon>Aquibium</taxon>
    </lineage>
</organism>
<sequence>MEAGGSENGGRPLDCSALGEPTVIPSVAFWTPVSMAIAGDRLWSSADLCHWHADREQDEIEDDESRAERRQVGYEERPIRG</sequence>
<name>A0A1L3SV55_9HYPH</name>
<feature type="region of interest" description="Disordered" evidence="1">
    <location>
        <begin position="55"/>
        <end position="81"/>
    </location>
</feature>
<reference evidence="3" key="1">
    <citation type="submission" date="2016-11" db="EMBL/GenBank/DDBJ databases">
        <title>Mesorhizobium oceanicum sp. nov., isolated from deep seawater in South China Sea.</title>
        <authorList>
            <person name="Fu G.-Y."/>
        </authorList>
    </citation>
    <scope>NUCLEOTIDE SEQUENCE [LARGE SCALE GENOMIC DNA]</scope>
    <source>
        <strain evidence="3">B7</strain>
    </source>
</reference>
<gene>
    <name evidence="2" type="ORF">BSQ44_19180</name>
</gene>
<dbReference type="AlphaFoldDB" id="A0A1L3SV55"/>
<keyword evidence="3" id="KW-1185">Reference proteome</keyword>
<dbReference type="EMBL" id="CP018171">
    <property type="protein sequence ID" value="APH73258.1"/>
    <property type="molecule type" value="Genomic_DNA"/>
</dbReference>
<feature type="compositionally biased region" description="Basic and acidic residues" evidence="1">
    <location>
        <begin position="66"/>
        <end position="81"/>
    </location>
</feature>
<evidence type="ECO:0000313" key="2">
    <source>
        <dbReference type="EMBL" id="APH73258.1"/>
    </source>
</evidence>
<protein>
    <submittedName>
        <fullName evidence="2">Uncharacterized protein</fullName>
    </submittedName>
</protein>